<organism evidence="1 2">
    <name type="scientific">Pseudomonas fulva (strain 12-X)</name>
    <dbReference type="NCBI Taxonomy" id="743720"/>
    <lineage>
        <taxon>Bacteria</taxon>
        <taxon>Pseudomonadati</taxon>
        <taxon>Pseudomonadota</taxon>
        <taxon>Gammaproteobacteria</taxon>
        <taxon>Pseudomonadales</taxon>
        <taxon>Pseudomonadaceae</taxon>
        <taxon>Pseudomonas</taxon>
    </lineage>
</organism>
<dbReference type="Proteomes" id="UP000000686">
    <property type="component" value="Chromosome"/>
</dbReference>
<reference evidence="1 2" key="1">
    <citation type="submission" date="2011-04" db="EMBL/GenBank/DDBJ databases">
        <title>Complete sequence of Pseudomonas fulva 12-X.</title>
        <authorList>
            <consortium name="US DOE Joint Genome Institute"/>
            <person name="Lucas S."/>
            <person name="Han J."/>
            <person name="Lapidus A."/>
            <person name="Cheng J.-F."/>
            <person name="Goodwin L."/>
            <person name="Pitluck S."/>
            <person name="Peters L."/>
            <person name="Mikhailova N."/>
            <person name="Pagani I."/>
            <person name="Davenport K."/>
            <person name="Han C."/>
            <person name="Tapia R."/>
            <person name="Land M."/>
            <person name="Hauser L."/>
            <person name="Kyrpides N."/>
            <person name="Ivanova N."/>
            <person name="Pagani I."/>
            <person name="Lcollab F.I."/>
            <person name="Woyke T."/>
        </authorList>
    </citation>
    <scope>NUCLEOTIDE SEQUENCE [LARGE SCALE GENOMIC DNA]</scope>
    <source>
        <strain evidence="2">12-X</strain>
    </source>
</reference>
<sequence>MKPTSSTTPLVHLVDTPCWYHGSASKFQDWQVPPPRKDPLLVAHTAIFFTTERDFASRAGREVSVSSIKPESKILDCTIRSDGLEKLRLKTSQHATGELFENFKEEYWYPGWISGDVLRPIANTSGISYLKSLISKQAHLANLSTEDAWTMIQHNATRGLIEHICQCAASLGFDGIFGHEVDRHSHSTKTLARPWLAIFNRSAISAPNWLD</sequence>
<proteinExistence type="predicted"/>
<keyword evidence="2" id="KW-1185">Reference proteome</keyword>
<protein>
    <submittedName>
        <fullName evidence="1">Uncharacterized protein</fullName>
    </submittedName>
</protein>
<dbReference type="EMBL" id="CP002727">
    <property type="protein sequence ID" value="AEF22141.1"/>
    <property type="molecule type" value="Genomic_DNA"/>
</dbReference>
<accession>F6AAT8</accession>
<evidence type="ECO:0000313" key="1">
    <source>
        <dbReference type="EMBL" id="AEF22141.1"/>
    </source>
</evidence>
<dbReference type="AlphaFoldDB" id="F6AAT8"/>
<dbReference type="KEGG" id="pfv:Psefu_2172"/>
<evidence type="ECO:0000313" key="2">
    <source>
        <dbReference type="Proteomes" id="UP000000686"/>
    </source>
</evidence>
<dbReference type="RefSeq" id="WP_013791271.1">
    <property type="nucleotide sequence ID" value="NC_015556.1"/>
</dbReference>
<name>F6AAT8_PSEF1</name>
<dbReference type="HOGENOM" id="CLU_1309676_0_0_6"/>
<gene>
    <name evidence="1" type="ordered locus">Psefu_2172</name>
</gene>